<proteinExistence type="predicted"/>
<evidence type="ECO:0000313" key="1">
    <source>
        <dbReference type="EMBL" id="MBA4646306.1"/>
    </source>
</evidence>
<sequence length="196" mass="22638">MSKFGKPISCHIGFSKYVFCIKLNSLKPPLKNIINDMLNMPRSTYFSFNRLDNYLVIAFNVEIPNAGLYCNLAAISERPCFHNQNRGCTVEIDPILRGLSMWSRRMNLPVVDVKERDPSKLSLITPGDGEYHLTRWVEEEGGERSPYGINFPDPMKRPFGISMWIDAMRHRSGRFSREFTGAINTPTKRIVPWEHR</sequence>
<dbReference type="AlphaFoldDB" id="A0A7C9DNT4"/>
<reference evidence="1" key="2">
    <citation type="submission" date="2020-07" db="EMBL/GenBank/DDBJ databases">
        <authorList>
            <person name="Vera ALvarez R."/>
            <person name="Arias-Moreno D.M."/>
            <person name="Jimenez-Jacinto V."/>
            <person name="Jimenez-Bremont J.F."/>
            <person name="Swaminathan K."/>
            <person name="Moose S.P."/>
            <person name="Guerrero-Gonzalez M.L."/>
            <person name="Marino-Ramirez L."/>
            <person name="Landsman D."/>
            <person name="Rodriguez-Kessler M."/>
            <person name="Delgado-Sanchez P."/>
        </authorList>
    </citation>
    <scope>NUCLEOTIDE SEQUENCE</scope>
    <source>
        <tissue evidence="1">Cladode</tissue>
    </source>
</reference>
<name>A0A7C9DNT4_OPUST</name>
<organism evidence="1">
    <name type="scientific">Opuntia streptacantha</name>
    <name type="common">Prickly pear cactus</name>
    <name type="synonym">Opuntia cardona</name>
    <dbReference type="NCBI Taxonomy" id="393608"/>
    <lineage>
        <taxon>Eukaryota</taxon>
        <taxon>Viridiplantae</taxon>
        <taxon>Streptophyta</taxon>
        <taxon>Embryophyta</taxon>
        <taxon>Tracheophyta</taxon>
        <taxon>Spermatophyta</taxon>
        <taxon>Magnoliopsida</taxon>
        <taxon>eudicotyledons</taxon>
        <taxon>Gunneridae</taxon>
        <taxon>Pentapetalae</taxon>
        <taxon>Caryophyllales</taxon>
        <taxon>Cactineae</taxon>
        <taxon>Cactaceae</taxon>
        <taxon>Opuntioideae</taxon>
        <taxon>Opuntia</taxon>
    </lineage>
</organism>
<dbReference type="EMBL" id="GISG01145520">
    <property type="protein sequence ID" value="MBA4646306.1"/>
    <property type="molecule type" value="Transcribed_RNA"/>
</dbReference>
<accession>A0A7C9DNT4</accession>
<reference evidence="1" key="1">
    <citation type="journal article" date="2013" name="J. Plant Res.">
        <title>Effect of fungi and light on seed germination of three Opuntia species from semiarid lands of central Mexico.</title>
        <authorList>
            <person name="Delgado-Sanchez P."/>
            <person name="Jimenez-Bremont J.F."/>
            <person name="Guerrero-Gonzalez Mde L."/>
            <person name="Flores J."/>
        </authorList>
    </citation>
    <scope>NUCLEOTIDE SEQUENCE</scope>
    <source>
        <tissue evidence="1">Cladode</tissue>
    </source>
</reference>
<protein>
    <submittedName>
        <fullName evidence="1">Uncharacterized protein</fullName>
    </submittedName>
</protein>